<protein>
    <submittedName>
        <fullName evidence="1">Uncharacterized protein</fullName>
    </submittedName>
</protein>
<comment type="caution">
    <text evidence="1">The sequence shown here is derived from an EMBL/GenBank/DDBJ whole genome shotgun (WGS) entry which is preliminary data.</text>
</comment>
<keyword evidence="2" id="KW-1185">Reference proteome</keyword>
<reference evidence="1" key="1">
    <citation type="submission" date="2021-10" db="EMBL/GenBank/DDBJ databases">
        <title>Tropical sea cucumber genome reveals ecological adaptation and Cuvierian tubules defense mechanism.</title>
        <authorList>
            <person name="Chen T."/>
        </authorList>
    </citation>
    <scope>NUCLEOTIDE SEQUENCE</scope>
    <source>
        <strain evidence="1">Nanhai2018</strain>
        <tissue evidence="1">Muscle</tissue>
    </source>
</reference>
<name>A0A9Q0YLB0_HOLLE</name>
<proteinExistence type="predicted"/>
<dbReference type="AlphaFoldDB" id="A0A9Q0YLB0"/>
<dbReference type="Proteomes" id="UP001152320">
    <property type="component" value="Chromosome 18"/>
</dbReference>
<dbReference type="EMBL" id="JAIZAY010000018">
    <property type="protein sequence ID" value="KAJ8024459.1"/>
    <property type="molecule type" value="Genomic_DNA"/>
</dbReference>
<sequence length="71" mass="8106">MDTTHLCLFIAYIGSNFSYNRKNLTFLLQDCQDALKVYSMPVPSYPVSLDTTASSRISPDERKNFTTMFIS</sequence>
<evidence type="ECO:0000313" key="1">
    <source>
        <dbReference type="EMBL" id="KAJ8024459.1"/>
    </source>
</evidence>
<evidence type="ECO:0000313" key="2">
    <source>
        <dbReference type="Proteomes" id="UP001152320"/>
    </source>
</evidence>
<gene>
    <name evidence="1" type="ORF">HOLleu_34372</name>
</gene>
<accession>A0A9Q0YLB0</accession>
<organism evidence="1 2">
    <name type="scientific">Holothuria leucospilota</name>
    <name type="common">Black long sea cucumber</name>
    <name type="synonym">Mertensiothuria leucospilota</name>
    <dbReference type="NCBI Taxonomy" id="206669"/>
    <lineage>
        <taxon>Eukaryota</taxon>
        <taxon>Metazoa</taxon>
        <taxon>Echinodermata</taxon>
        <taxon>Eleutherozoa</taxon>
        <taxon>Echinozoa</taxon>
        <taxon>Holothuroidea</taxon>
        <taxon>Aspidochirotacea</taxon>
        <taxon>Aspidochirotida</taxon>
        <taxon>Holothuriidae</taxon>
        <taxon>Holothuria</taxon>
    </lineage>
</organism>